<sequence>MFHSIAVRKNDTALIDAQSATATAVTVDGYDPGGGRMYSGVQVQPQDAQTSAADYGSLNRFFYGQCTYWVNKRYHQVTGHWIPWLGNAYQWAYQAPAYGWNISDIPNPHGASIMVFSPYTEGAGAYGHVAVVERVNDDGSILTSNWNWDGAWATLTWRTFYPGTGIHFIWYPG</sequence>
<dbReference type="InterPro" id="IPR038765">
    <property type="entry name" value="Papain-like_cys_pep_sf"/>
</dbReference>
<evidence type="ECO:0000313" key="2">
    <source>
        <dbReference type="EMBL" id="GCF06634.1"/>
    </source>
</evidence>
<comment type="caution">
    <text evidence="2">The sequence shown here is derived from an EMBL/GenBank/DDBJ whole genome shotgun (WGS) entry which is preliminary data.</text>
</comment>
<accession>A0A5A5T6Q5</accession>
<proteinExistence type="predicted"/>
<feature type="domain" description="Peptidase C51" evidence="1">
    <location>
        <begin position="41"/>
        <end position="170"/>
    </location>
</feature>
<dbReference type="AlphaFoldDB" id="A0A5A5T6Q5"/>
<keyword evidence="3" id="KW-1185">Reference proteome</keyword>
<reference evidence="2 3" key="1">
    <citation type="submission" date="2019-01" db="EMBL/GenBank/DDBJ databases">
        <title>Draft genome sequence of Dictyobacter sp. Uno17.</title>
        <authorList>
            <person name="Wang C.M."/>
            <person name="Zheng Y."/>
            <person name="Sakai Y."/>
            <person name="Abe K."/>
            <person name="Yokota A."/>
            <person name="Yabe S."/>
        </authorList>
    </citation>
    <scope>NUCLEOTIDE SEQUENCE [LARGE SCALE GENOMIC DNA]</scope>
    <source>
        <strain evidence="2 3">Uno17</strain>
    </source>
</reference>
<dbReference type="Proteomes" id="UP000322530">
    <property type="component" value="Unassembled WGS sequence"/>
</dbReference>
<dbReference type="Gene3D" id="3.90.1720.10">
    <property type="entry name" value="endopeptidase domain like (from Nostoc punctiforme)"/>
    <property type="match status" value="1"/>
</dbReference>
<dbReference type="Pfam" id="PF05257">
    <property type="entry name" value="CHAP"/>
    <property type="match status" value="1"/>
</dbReference>
<dbReference type="InterPro" id="IPR007921">
    <property type="entry name" value="CHAP_dom"/>
</dbReference>
<evidence type="ECO:0000259" key="1">
    <source>
        <dbReference type="PROSITE" id="PS50911"/>
    </source>
</evidence>
<gene>
    <name evidence="2" type="ORF">KDI_01980</name>
</gene>
<protein>
    <recommendedName>
        <fullName evidence="1">Peptidase C51 domain-containing protein</fullName>
    </recommendedName>
</protein>
<name>A0A5A5T6Q5_9CHLR</name>
<dbReference type="PROSITE" id="PS50911">
    <property type="entry name" value="CHAP"/>
    <property type="match status" value="1"/>
</dbReference>
<dbReference type="SUPFAM" id="SSF54001">
    <property type="entry name" value="Cysteine proteinases"/>
    <property type="match status" value="1"/>
</dbReference>
<dbReference type="EMBL" id="BIXY01000001">
    <property type="protein sequence ID" value="GCF06634.1"/>
    <property type="molecule type" value="Genomic_DNA"/>
</dbReference>
<organism evidence="2 3">
    <name type="scientific">Dictyobacter arantiisoli</name>
    <dbReference type="NCBI Taxonomy" id="2014874"/>
    <lineage>
        <taxon>Bacteria</taxon>
        <taxon>Bacillati</taxon>
        <taxon>Chloroflexota</taxon>
        <taxon>Ktedonobacteria</taxon>
        <taxon>Ktedonobacterales</taxon>
        <taxon>Dictyobacteraceae</taxon>
        <taxon>Dictyobacter</taxon>
    </lineage>
</organism>
<evidence type="ECO:0000313" key="3">
    <source>
        <dbReference type="Proteomes" id="UP000322530"/>
    </source>
</evidence>